<reference evidence="1 2" key="2">
    <citation type="journal article" date="2022" name="Mol. Ecol. Resour.">
        <title>The genomes of chicory, endive, great burdock and yacon provide insights into Asteraceae paleo-polyploidization history and plant inulin production.</title>
        <authorList>
            <person name="Fan W."/>
            <person name="Wang S."/>
            <person name="Wang H."/>
            <person name="Wang A."/>
            <person name="Jiang F."/>
            <person name="Liu H."/>
            <person name="Zhao H."/>
            <person name="Xu D."/>
            <person name="Zhang Y."/>
        </authorList>
    </citation>
    <scope>NUCLEOTIDE SEQUENCE [LARGE SCALE GENOMIC DNA]</scope>
    <source>
        <strain evidence="2">cv. Yunnan</strain>
        <tissue evidence="1">Leaves</tissue>
    </source>
</reference>
<gene>
    <name evidence="1" type="ORF">L1987_68894</name>
</gene>
<protein>
    <submittedName>
        <fullName evidence="1">Uncharacterized protein</fullName>
    </submittedName>
</protein>
<comment type="caution">
    <text evidence="1">The sequence shown here is derived from an EMBL/GenBank/DDBJ whole genome shotgun (WGS) entry which is preliminary data.</text>
</comment>
<evidence type="ECO:0000313" key="1">
    <source>
        <dbReference type="EMBL" id="KAI3717332.1"/>
    </source>
</evidence>
<evidence type="ECO:0000313" key="2">
    <source>
        <dbReference type="Proteomes" id="UP001056120"/>
    </source>
</evidence>
<dbReference type="Proteomes" id="UP001056120">
    <property type="component" value="Linkage Group LG23"/>
</dbReference>
<dbReference type="EMBL" id="CM042040">
    <property type="protein sequence ID" value="KAI3717332.1"/>
    <property type="molecule type" value="Genomic_DNA"/>
</dbReference>
<organism evidence="1 2">
    <name type="scientific">Smallanthus sonchifolius</name>
    <dbReference type="NCBI Taxonomy" id="185202"/>
    <lineage>
        <taxon>Eukaryota</taxon>
        <taxon>Viridiplantae</taxon>
        <taxon>Streptophyta</taxon>
        <taxon>Embryophyta</taxon>
        <taxon>Tracheophyta</taxon>
        <taxon>Spermatophyta</taxon>
        <taxon>Magnoliopsida</taxon>
        <taxon>eudicotyledons</taxon>
        <taxon>Gunneridae</taxon>
        <taxon>Pentapetalae</taxon>
        <taxon>asterids</taxon>
        <taxon>campanulids</taxon>
        <taxon>Asterales</taxon>
        <taxon>Asteraceae</taxon>
        <taxon>Asteroideae</taxon>
        <taxon>Heliantheae alliance</taxon>
        <taxon>Millerieae</taxon>
        <taxon>Smallanthus</taxon>
    </lineage>
</organism>
<sequence>MVIYTKRGDCFTRRFLHHLQATCSRFFMWGLQILEDLTSSRGSIDRTTSSTLEGAHIIRVSVGDWAADVSQVHYHSGGLRINANLYQNGMLIVNFSWPKLETALLHKSPNRISYPASSGLQIPMELYDSSSSSTSSPITCSDRRCS</sequence>
<reference evidence="2" key="1">
    <citation type="journal article" date="2022" name="Mol. Ecol. Resour.">
        <title>The genomes of chicory, endive, great burdock and yacon provide insights into Asteraceae palaeo-polyploidization history and plant inulin production.</title>
        <authorList>
            <person name="Fan W."/>
            <person name="Wang S."/>
            <person name="Wang H."/>
            <person name="Wang A."/>
            <person name="Jiang F."/>
            <person name="Liu H."/>
            <person name="Zhao H."/>
            <person name="Xu D."/>
            <person name="Zhang Y."/>
        </authorList>
    </citation>
    <scope>NUCLEOTIDE SEQUENCE [LARGE SCALE GENOMIC DNA]</scope>
    <source>
        <strain evidence="2">cv. Yunnan</strain>
    </source>
</reference>
<name>A0ACB9B4H9_9ASTR</name>
<accession>A0ACB9B4H9</accession>
<proteinExistence type="predicted"/>
<keyword evidence="2" id="KW-1185">Reference proteome</keyword>